<dbReference type="InterPro" id="IPR020846">
    <property type="entry name" value="MFS_dom"/>
</dbReference>
<keyword evidence="2 6" id="KW-0812">Transmembrane</keyword>
<proteinExistence type="predicted"/>
<feature type="transmembrane region" description="Helical" evidence="6">
    <location>
        <begin position="146"/>
        <end position="165"/>
    </location>
</feature>
<dbReference type="PANTHER" id="PTHR42718">
    <property type="entry name" value="MAJOR FACILITATOR SUPERFAMILY MULTIDRUG TRANSPORTER MFSC"/>
    <property type="match status" value="1"/>
</dbReference>
<keyword evidence="9" id="KW-1185">Reference proteome</keyword>
<name>A0A8E2F983_9PEZI</name>
<evidence type="ECO:0000256" key="6">
    <source>
        <dbReference type="SAM" id="Phobius"/>
    </source>
</evidence>
<evidence type="ECO:0000313" key="8">
    <source>
        <dbReference type="EMBL" id="OCL12931.1"/>
    </source>
</evidence>
<dbReference type="Gene3D" id="1.20.1250.20">
    <property type="entry name" value="MFS general substrate transporter like domains"/>
    <property type="match status" value="1"/>
</dbReference>
<gene>
    <name evidence="8" type="ORF">AOQ84DRAFT_429648</name>
</gene>
<feature type="transmembrane region" description="Helical" evidence="6">
    <location>
        <begin position="246"/>
        <end position="265"/>
    </location>
</feature>
<feature type="transmembrane region" description="Helical" evidence="6">
    <location>
        <begin position="208"/>
        <end position="226"/>
    </location>
</feature>
<feature type="region of interest" description="Disordered" evidence="5">
    <location>
        <begin position="1"/>
        <end position="24"/>
    </location>
</feature>
<feature type="transmembrane region" description="Helical" evidence="6">
    <location>
        <begin position="116"/>
        <end position="134"/>
    </location>
</feature>
<feature type="transmembrane region" description="Helical" evidence="6">
    <location>
        <begin position="444"/>
        <end position="468"/>
    </location>
</feature>
<organism evidence="8 9">
    <name type="scientific">Glonium stellatum</name>
    <dbReference type="NCBI Taxonomy" id="574774"/>
    <lineage>
        <taxon>Eukaryota</taxon>
        <taxon>Fungi</taxon>
        <taxon>Dikarya</taxon>
        <taxon>Ascomycota</taxon>
        <taxon>Pezizomycotina</taxon>
        <taxon>Dothideomycetes</taxon>
        <taxon>Pleosporomycetidae</taxon>
        <taxon>Gloniales</taxon>
        <taxon>Gloniaceae</taxon>
        <taxon>Glonium</taxon>
    </lineage>
</organism>
<reference evidence="8 9" key="1">
    <citation type="journal article" date="2016" name="Nat. Commun.">
        <title>Ectomycorrhizal ecology is imprinted in the genome of the dominant symbiotic fungus Cenococcum geophilum.</title>
        <authorList>
            <consortium name="DOE Joint Genome Institute"/>
            <person name="Peter M."/>
            <person name="Kohler A."/>
            <person name="Ohm R.A."/>
            <person name="Kuo A."/>
            <person name="Krutzmann J."/>
            <person name="Morin E."/>
            <person name="Arend M."/>
            <person name="Barry K.W."/>
            <person name="Binder M."/>
            <person name="Choi C."/>
            <person name="Clum A."/>
            <person name="Copeland A."/>
            <person name="Grisel N."/>
            <person name="Haridas S."/>
            <person name="Kipfer T."/>
            <person name="LaButti K."/>
            <person name="Lindquist E."/>
            <person name="Lipzen A."/>
            <person name="Maire R."/>
            <person name="Meier B."/>
            <person name="Mihaltcheva S."/>
            <person name="Molinier V."/>
            <person name="Murat C."/>
            <person name="Poggeler S."/>
            <person name="Quandt C.A."/>
            <person name="Sperisen C."/>
            <person name="Tritt A."/>
            <person name="Tisserant E."/>
            <person name="Crous P.W."/>
            <person name="Henrissat B."/>
            <person name="Nehls U."/>
            <person name="Egli S."/>
            <person name="Spatafora J.W."/>
            <person name="Grigoriev I.V."/>
            <person name="Martin F.M."/>
        </authorList>
    </citation>
    <scope>NUCLEOTIDE SEQUENCE [LARGE SCALE GENOMIC DNA]</scope>
    <source>
        <strain evidence="8 9">CBS 207.34</strain>
    </source>
</reference>
<feature type="domain" description="Major facilitator superfamily (MFS) profile" evidence="7">
    <location>
        <begin position="50"/>
        <end position="512"/>
    </location>
</feature>
<feature type="transmembrane region" description="Helical" evidence="6">
    <location>
        <begin position="177"/>
        <end position="202"/>
    </location>
</feature>
<dbReference type="OrthoDB" id="2985014at2759"/>
<dbReference type="Proteomes" id="UP000250140">
    <property type="component" value="Unassembled WGS sequence"/>
</dbReference>
<dbReference type="PANTHER" id="PTHR42718:SF23">
    <property type="entry name" value="MAJOR FACILITATOR SUPERFAMILY (MFS) PROFILE DOMAIN-CONTAINING PROTEIN"/>
    <property type="match status" value="1"/>
</dbReference>
<feature type="transmembrane region" description="Helical" evidence="6">
    <location>
        <begin position="316"/>
        <end position="339"/>
    </location>
</feature>
<dbReference type="PROSITE" id="PS50850">
    <property type="entry name" value="MFS"/>
    <property type="match status" value="1"/>
</dbReference>
<evidence type="ECO:0000259" key="7">
    <source>
        <dbReference type="PROSITE" id="PS50850"/>
    </source>
</evidence>
<evidence type="ECO:0000256" key="3">
    <source>
        <dbReference type="ARBA" id="ARBA00022989"/>
    </source>
</evidence>
<dbReference type="SUPFAM" id="SSF103473">
    <property type="entry name" value="MFS general substrate transporter"/>
    <property type="match status" value="2"/>
</dbReference>
<feature type="transmembrane region" description="Helical" evidence="6">
    <location>
        <begin position="277"/>
        <end position="295"/>
    </location>
</feature>
<dbReference type="AlphaFoldDB" id="A0A8E2F983"/>
<feature type="transmembrane region" description="Helical" evidence="6">
    <location>
        <begin position="86"/>
        <end position="104"/>
    </location>
</feature>
<dbReference type="GO" id="GO:0022857">
    <property type="term" value="F:transmembrane transporter activity"/>
    <property type="evidence" value="ECO:0007669"/>
    <property type="project" value="InterPro"/>
</dbReference>
<evidence type="ECO:0000256" key="4">
    <source>
        <dbReference type="ARBA" id="ARBA00023136"/>
    </source>
</evidence>
<feature type="transmembrane region" description="Helical" evidence="6">
    <location>
        <begin position="403"/>
        <end position="423"/>
    </location>
</feature>
<dbReference type="InterPro" id="IPR036259">
    <property type="entry name" value="MFS_trans_sf"/>
</dbReference>
<feature type="transmembrane region" description="Helical" evidence="6">
    <location>
        <begin position="379"/>
        <end position="397"/>
    </location>
</feature>
<dbReference type="Pfam" id="PF07690">
    <property type="entry name" value="MFS_1"/>
    <property type="match status" value="1"/>
</dbReference>
<accession>A0A8E2F983</accession>
<evidence type="ECO:0000313" key="9">
    <source>
        <dbReference type="Proteomes" id="UP000250140"/>
    </source>
</evidence>
<feature type="transmembrane region" description="Helical" evidence="6">
    <location>
        <begin position="351"/>
        <end position="372"/>
    </location>
</feature>
<evidence type="ECO:0000256" key="2">
    <source>
        <dbReference type="ARBA" id="ARBA00022692"/>
    </source>
</evidence>
<comment type="subcellular location">
    <subcellularLocation>
        <location evidence="1">Membrane</location>
        <topology evidence="1">Multi-pass membrane protein</topology>
    </subcellularLocation>
</comment>
<keyword evidence="3 6" id="KW-1133">Transmembrane helix</keyword>
<sequence length="557" mass="59535">MASTSPALGQHATAAGDPEAASGANAATKMNANSGARPECFRSTAQEILFVLTATMAVAMSSFATGSVTVITSFVGRDLNMTNAEITWISASSSLSSGSLLFFFGSVADLFGRKSLFIGSLGLFAVFSLAAGFSRTGLVLDVINGLMGITSASSVPPAQGILGVIYEKPSKRKNRVFACYSAGNPLGFVFGSIFSGIATQLFSWRASFWLLAIIYLVFTIVAVFTVPNDESTKQPLTWETLRRFDVVGTILTIAGVGMLSASLSLGGDAPDGWKTPYVLVLLILGILAIIAFIFWENRFKYAMVPMSIWQDKEFSLLIAIMLLGFLGFPVTAFWISLYMQRVFHYSALSTAVHMLPMAIMGIIINVIAAMILHKVSNKLLMGIGACSYVVSFLLAAVRRYGDSYWAFIFPCLTLCVVGADFEFNVANMYVLSALPPNRQSIAGSIFQTVTKLCVAVGYGIATAIFNAVSAKPAKSGYYANDPIEPYAAVFWFAMSIAVIGAALVPLLSIGTQGHEQEADGGRADLGDVDVEKEAHGLGDSQEVNEALSIREKKLDIQ</sequence>
<keyword evidence="4 6" id="KW-0472">Membrane</keyword>
<protein>
    <submittedName>
        <fullName evidence="8">Major facilitator superfamily transporter</fullName>
    </submittedName>
</protein>
<feature type="transmembrane region" description="Helical" evidence="6">
    <location>
        <begin position="488"/>
        <end position="507"/>
    </location>
</feature>
<evidence type="ECO:0000256" key="1">
    <source>
        <dbReference type="ARBA" id="ARBA00004141"/>
    </source>
</evidence>
<dbReference type="EMBL" id="KV748809">
    <property type="protein sequence ID" value="OCL12931.1"/>
    <property type="molecule type" value="Genomic_DNA"/>
</dbReference>
<evidence type="ECO:0000256" key="5">
    <source>
        <dbReference type="SAM" id="MobiDB-lite"/>
    </source>
</evidence>
<feature type="transmembrane region" description="Helical" evidence="6">
    <location>
        <begin position="48"/>
        <end position="74"/>
    </location>
</feature>
<dbReference type="Gene3D" id="1.20.1720.10">
    <property type="entry name" value="Multidrug resistance protein D"/>
    <property type="match status" value="1"/>
</dbReference>
<dbReference type="InterPro" id="IPR011701">
    <property type="entry name" value="MFS"/>
</dbReference>
<dbReference type="GO" id="GO:0016020">
    <property type="term" value="C:membrane"/>
    <property type="evidence" value="ECO:0007669"/>
    <property type="project" value="UniProtKB-SubCell"/>
</dbReference>